<accession>A0A645H0W2</accession>
<organism evidence="1">
    <name type="scientific">bioreactor metagenome</name>
    <dbReference type="NCBI Taxonomy" id="1076179"/>
    <lineage>
        <taxon>unclassified sequences</taxon>
        <taxon>metagenomes</taxon>
        <taxon>ecological metagenomes</taxon>
    </lineage>
</organism>
<comment type="caution">
    <text evidence="1">The sequence shown here is derived from an EMBL/GenBank/DDBJ whole genome shotgun (WGS) entry which is preliminary data.</text>
</comment>
<protein>
    <submittedName>
        <fullName evidence="1">Uncharacterized protein</fullName>
    </submittedName>
</protein>
<proteinExistence type="predicted"/>
<evidence type="ECO:0000313" key="1">
    <source>
        <dbReference type="EMBL" id="MPN32667.1"/>
    </source>
</evidence>
<dbReference type="AlphaFoldDB" id="A0A645H0W2"/>
<name>A0A645H0W2_9ZZZZ</name>
<sequence length="84" mass="10018">MSQSCKFYLDIFRSGESDHPFCQIQYFDRFTHIKNIDLTAFAHSAGFKHQLTSLGNSHKIADNLRMGYRNRTSILYLFPEQWYY</sequence>
<dbReference type="EMBL" id="VSSQ01084801">
    <property type="protein sequence ID" value="MPN32667.1"/>
    <property type="molecule type" value="Genomic_DNA"/>
</dbReference>
<gene>
    <name evidence="1" type="ORF">SDC9_180147</name>
</gene>
<reference evidence="1" key="1">
    <citation type="submission" date="2019-08" db="EMBL/GenBank/DDBJ databases">
        <authorList>
            <person name="Kucharzyk K."/>
            <person name="Murdoch R.W."/>
            <person name="Higgins S."/>
            <person name="Loffler F."/>
        </authorList>
    </citation>
    <scope>NUCLEOTIDE SEQUENCE</scope>
</reference>